<dbReference type="Proteomes" id="UP000593562">
    <property type="component" value="Unassembled WGS sequence"/>
</dbReference>
<name>A0A7J7CBF4_TRIWF</name>
<comment type="caution">
    <text evidence="2">The sequence shown here is derived from an EMBL/GenBank/DDBJ whole genome shotgun (WGS) entry which is preliminary data.</text>
</comment>
<feature type="compositionally biased region" description="Polar residues" evidence="1">
    <location>
        <begin position="32"/>
        <end position="53"/>
    </location>
</feature>
<evidence type="ECO:0000313" key="3">
    <source>
        <dbReference type="Proteomes" id="UP000593562"/>
    </source>
</evidence>
<feature type="compositionally biased region" description="Low complexity" evidence="1">
    <location>
        <begin position="59"/>
        <end position="69"/>
    </location>
</feature>
<feature type="region of interest" description="Disordered" evidence="1">
    <location>
        <begin position="29"/>
        <end position="69"/>
    </location>
</feature>
<dbReference type="OrthoDB" id="737041at2759"/>
<evidence type="ECO:0000313" key="2">
    <source>
        <dbReference type="EMBL" id="KAF5731056.1"/>
    </source>
</evidence>
<dbReference type="InParanoid" id="A0A7J7CBF4"/>
<dbReference type="PANTHER" id="PTHR33625">
    <property type="entry name" value="OS08G0179900 PROTEIN"/>
    <property type="match status" value="1"/>
</dbReference>
<protein>
    <submittedName>
        <fullName evidence="2">Uncharacterized protein</fullName>
    </submittedName>
</protein>
<dbReference type="AlphaFoldDB" id="A0A7J7CBF4"/>
<dbReference type="PANTHER" id="PTHR33625:SF3">
    <property type="entry name" value="OS04G0550700 PROTEIN"/>
    <property type="match status" value="1"/>
</dbReference>
<organism evidence="2 3">
    <name type="scientific">Tripterygium wilfordii</name>
    <name type="common">Thunder God vine</name>
    <dbReference type="NCBI Taxonomy" id="458696"/>
    <lineage>
        <taxon>Eukaryota</taxon>
        <taxon>Viridiplantae</taxon>
        <taxon>Streptophyta</taxon>
        <taxon>Embryophyta</taxon>
        <taxon>Tracheophyta</taxon>
        <taxon>Spermatophyta</taxon>
        <taxon>Magnoliopsida</taxon>
        <taxon>eudicotyledons</taxon>
        <taxon>Gunneridae</taxon>
        <taxon>Pentapetalae</taxon>
        <taxon>rosids</taxon>
        <taxon>fabids</taxon>
        <taxon>Celastrales</taxon>
        <taxon>Celastraceae</taxon>
        <taxon>Tripterygium</taxon>
    </lineage>
</organism>
<dbReference type="FunCoup" id="A0A7J7CBF4">
    <property type="interactions" value="1378"/>
</dbReference>
<dbReference type="EMBL" id="JAAARO010000019">
    <property type="protein sequence ID" value="KAF5731056.1"/>
    <property type="molecule type" value="Genomic_DNA"/>
</dbReference>
<reference evidence="2 3" key="1">
    <citation type="journal article" date="2020" name="Nat. Commun.">
        <title>Genome of Tripterygium wilfordii and identification of cytochrome P450 involved in triptolide biosynthesis.</title>
        <authorList>
            <person name="Tu L."/>
            <person name="Su P."/>
            <person name="Zhang Z."/>
            <person name="Gao L."/>
            <person name="Wang J."/>
            <person name="Hu T."/>
            <person name="Zhou J."/>
            <person name="Zhang Y."/>
            <person name="Zhao Y."/>
            <person name="Liu Y."/>
            <person name="Song Y."/>
            <person name="Tong Y."/>
            <person name="Lu Y."/>
            <person name="Yang J."/>
            <person name="Xu C."/>
            <person name="Jia M."/>
            <person name="Peters R.J."/>
            <person name="Huang L."/>
            <person name="Gao W."/>
        </authorList>
    </citation>
    <scope>NUCLEOTIDE SEQUENCE [LARGE SCALE GENOMIC DNA]</scope>
    <source>
        <strain evidence="3">cv. XIE 37</strain>
        <tissue evidence="2">Leaf</tissue>
    </source>
</reference>
<sequence length="349" mass="37746">MFGGGRGMRGGAGGGSVSRVVGTAVKRAGVASGSSLQEPISSSSGATSPTAVSRPTHRPNSSNNLSISSSGSSPFSPFSVPLSAGSGVPTCWSGFGAGSGSCCDEFEWVFIDGSEDERALGFVDDFVIGPVPSADEVQYAVSALQQVCDVAPYSQHVRDKYAYNSDRNGANRIPSFTDLVDPVSSVGLDLNWVEPSQHYYNSRMLQCQGRDRVYDAFHLLQTEPFVQKMVISLSSDKAVWEAVMNNDVVRQLRESYYSDESINQKSSDEPSDESNPAVNIVRWIFENTKAKVMEVIDNIMKLTNELFKPSDEEKTAKGGTDPFQEKLKTSFLLSIVVLLIVVVSRAHRA</sequence>
<evidence type="ECO:0000256" key="1">
    <source>
        <dbReference type="SAM" id="MobiDB-lite"/>
    </source>
</evidence>
<gene>
    <name evidence="2" type="ORF">HS088_TW19G00660</name>
</gene>
<keyword evidence="3" id="KW-1185">Reference proteome</keyword>
<proteinExistence type="predicted"/>
<accession>A0A7J7CBF4</accession>